<evidence type="ECO:0000313" key="3">
    <source>
        <dbReference type="Proteomes" id="UP000480185"/>
    </source>
</evidence>
<keyword evidence="1" id="KW-1133">Transmembrane helix</keyword>
<dbReference type="EMBL" id="WJNH01000005">
    <property type="protein sequence ID" value="MRG86542.1"/>
    <property type="molecule type" value="Genomic_DNA"/>
</dbReference>
<reference evidence="2 3" key="1">
    <citation type="submission" date="2019-11" db="EMBL/GenBank/DDBJ databases">
        <authorList>
            <person name="Li J."/>
        </authorList>
    </citation>
    <scope>NUCLEOTIDE SEQUENCE [LARGE SCALE GENOMIC DNA]</scope>
    <source>
        <strain evidence="2 3">J4</strain>
    </source>
</reference>
<feature type="transmembrane region" description="Helical" evidence="1">
    <location>
        <begin position="12"/>
        <end position="33"/>
    </location>
</feature>
<evidence type="ECO:0000313" key="2">
    <source>
        <dbReference type="EMBL" id="MRG86542.1"/>
    </source>
</evidence>
<keyword evidence="1" id="KW-0812">Transmembrane</keyword>
<sequence>MSQNLKQSFRFSIGIAVITFVLAALFSVISSMLLQGVGWIFGVLIVLAIVLIGVVFDMFGIAATAADEVPFHSMASEKVYGAKQAIVIVRNRERFASFCNDVIGDIAGIVSGTASAAVVLQLVLGFGYTEDSTQQIIISIIFTSVVAALTVGGKAMGKFFGVHASTSIILFAGRATAFLEKNLHIKVLPALKKKKKRNTR</sequence>
<dbReference type="Proteomes" id="UP000480185">
    <property type="component" value="Unassembled WGS sequence"/>
</dbReference>
<evidence type="ECO:0008006" key="4">
    <source>
        <dbReference type="Google" id="ProtNLM"/>
    </source>
</evidence>
<accession>A0A6G1X6H9</accession>
<name>A0A6G1X6H9_9BACI</name>
<protein>
    <recommendedName>
        <fullName evidence="4">CNNM transmembrane domain-containing protein</fullName>
    </recommendedName>
</protein>
<dbReference type="RefSeq" id="WP_153728449.1">
    <property type="nucleotide sequence ID" value="NZ_WJNH01000005.1"/>
</dbReference>
<feature type="transmembrane region" description="Helical" evidence="1">
    <location>
        <begin position="102"/>
        <end position="124"/>
    </location>
</feature>
<keyword evidence="1" id="KW-0472">Membrane</keyword>
<feature type="transmembrane region" description="Helical" evidence="1">
    <location>
        <begin position="39"/>
        <end position="66"/>
    </location>
</feature>
<feature type="transmembrane region" description="Helical" evidence="1">
    <location>
        <begin position="136"/>
        <end position="153"/>
    </location>
</feature>
<organism evidence="2 3">
    <name type="scientific">Salinibacillus xinjiangensis</name>
    <dbReference type="NCBI Taxonomy" id="1229268"/>
    <lineage>
        <taxon>Bacteria</taxon>
        <taxon>Bacillati</taxon>
        <taxon>Bacillota</taxon>
        <taxon>Bacilli</taxon>
        <taxon>Bacillales</taxon>
        <taxon>Bacillaceae</taxon>
        <taxon>Salinibacillus</taxon>
    </lineage>
</organism>
<evidence type="ECO:0000256" key="1">
    <source>
        <dbReference type="SAM" id="Phobius"/>
    </source>
</evidence>
<comment type="caution">
    <text evidence="2">The sequence shown here is derived from an EMBL/GenBank/DDBJ whole genome shotgun (WGS) entry which is preliminary data.</text>
</comment>
<dbReference type="AlphaFoldDB" id="A0A6G1X6H9"/>
<dbReference type="OrthoDB" id="2111373at2"/>
<keyword evidence="3" id="KW-1185">Reference proteome</keyword>
<gene>
    <name evidence="2" type="ORF">GH754_09385</name>
</gene>
<proteinExistence type="predicted"/>